<dbReference type="SUPFAM" id="SSF53623">
    <property type="entry name" value="MurD-like peptide ligases, catalytic domain"/>
    <property type="match status" value="1"/>
</dbReference>
<evidence type="ECO:0000256" key="5">
    <source>
        <dbReference type="ARBA" id="ARBA00022840"/>
    </source>
</evidence>
<dbReference type="InterPro" id="IPR035911">
    <property type="entry name" value="MurE/MurF_N"/>
</dbReference>
<dbReference type="EC" id="6.3.2.10" evidence="10 11"/>
<feature type="domain" description="Mur ligase central" evidence="14">
    <location>
        <begin position="107"/>
        <end position="286"/>
    </location>
</feature>
<keyword evidence="2 10" id="KW-0436">Ligase</keyword>
<keyword evidence="5 10" id="KW-0067">ATP-binding</keyword>
<gene>
    <name evidence="10" type="primary">murF</name>
    <name evidence="15" type="ORF">DOK78_000119</name>
</gene>
<feature type="binding site" evidence="10">
    <location>
        <begin position="109"/>
        <end position="115"/>
    </location>
    <ligand>
        <name>ATP</name>
        <dbReference type="ChEBI" id="CHEBI:30616"/>
    </ligand>
</feature>
<feature type="domain" description="Mur ligase C-terminal" evidence="13">
    <location>
        <begin position="311"/>
        <end position="431"/>
    </location>
</feature>
<dbReference type="NCBIfam" id="TIGR01143">
    <property type="entry name" value="murF"/>
    <property type="match status" value="1"/>
</dbReference>
<feature type="domain" description="Mur ligase N-terminal catalytic" evidence="12">
    <location>
        <begin position="24"/>
        <end position="93"/>
    </location>
</feature>
<evidence type="ECO:0000259" key="13">
    <source>
        <dbReference type="Pfam" id="PF02875"/>
    </source>
</evidence>
<name>A0ABZ2SNT5_9ENTE</name>
<evidence type="ECO:0000256" key="7">
    <source>
        <dbReference type="ARBA" id="ARBA00022984"/>
    </source>
</evidence>
<dbReference type="RefSeq" id="WP_207871723.1">
    <property type="nucleotide sequence ID" value="NZ_CP147251.1"/>
</dbReference>
<comment type="catalytic activity">
    <reaction evidence="10">
        <text>UDP-N-acetyl-alpha-D-muramoyl-L-alanyl-gamma-D-glutamyl-L-lysine + D-alanyl-D-alanine + ATP = UDP-N-acetyl-alpha-D-muramoyl-L-alanyl-gamma-D-glutamyl-L-lysyl-D-alanyl-D-alanine + ADP + phosphate + H(+)</text>
        <dbReference type="Rhea" id="RHEA:16085"/>
        <dbReference type="ChEBI" id="CHEBI:15378"/>
        <dbReference type="ChEBI" id="CHEBI:30616"/>
        <dbReference type="ChEBI" id="CHEBI:43474"/>
        <dbReference type="ChEBI" id="CHEBI:57822"/>
        <dbReference type="ChEBI" id="CHEBI:70758"/>
        <dbReference type="ChEBI" id="CHEBI:83903"/>
        <dbReference type="ChEBI" id="CHEBI:456216"/>
        <dbReference type="EC" id="6.3.2.10"/>
    </reaction>
</comment>
<dbReference type="HAMAP" id="MF_02019">
    <property type="entry name" value="MurF"/>
    <property type="match status" value="1"/>
</dbReference>
<evidence type="ECO:0000259" key="14">
    <source>
        <dbReference type="Pfam" id="PF08245"/>
    </source>
</evidence>
<keyword evidence="4 10" id="KW-0547">Nucleotide-binding</keyword>
<keyword evidence="7 10" id="KW-0573">Peptidoglycan synthesis</keyword>
<evidence type="ECO:0000256" key="11">
    <source>
        <dbReference type="RuleBase" id="RU004136"/>
    </source>
</evidence>
<organism evidence="15 16">
    <name type="scientific">Candidatus Enterococcus lowellii</name>
    <dbReference type="NCBI Taxonomy" id="2230877"/>
    <lineage>
        <taxon>Bacteria</taxon>
        <taxon>Bacillati</taxon>
        <taxon>Bacillota</taxon>
        <taxon>Bacilli</taxon>
        <taxon>Lactobacillales</taxon>
        <taxon>Enterococcaceae</taxon>
        <taxon>Enterococcus</taxon>
    </lineage>
</organism>
<evidence type="ECO:0000256" key="8">
    <source>
        <dbReference type="ARBA" id="ARBA00023306"/>
    </source>
</evidence>
<dbReference type="InterPro" id="IPR005863">
    <property type="entry name" value="UDP-N-AcMur_synth"/>
</dbReference>
<dbReference type="Pfam" id="PF02875">
    <property type="entry name" value="Mur_ligase_C"/>
    <property type="match status" value="1"/>
</dbReference>
<evidence type="ECO:0000256" key="6">
    <source>
        <dbReference type="ARBA" id="ARBA00022960"/>
    </source>
</evidence>
<dbReference type="InterPro" id="IPR051046">
    <property type="entry name" value="MurCDEF_CellWall_CoF430Synth"/>
</dbReference>
<protein>
    <recommendedName>
        <fullName evidence="10 11">UDP-N-acetylmuramoyl-tripeptide--D-alanyl-D-alanine ligase</fullName>
        <ecNumber evidence="10 11">6.3.2.10</ecNumber>
    </recommendedName>
    <alternativeName>
        <fullName evidence="10">D-alanyl-D-alanine-adding enzyme</fullName>
    </alternativeName>
</protein>
<dbReference type="Pfam" id="PF08245">
    <property type="entry name" value="Mur_ligase_M"/>
    <property type="match status" value="1"/>
</dbReference>
<dbReference type="Gene3D" id="3.40.1390.10">
    <property type="entry name" value="MurE/MurF, N-terminal domain"/>
    <property type="match status" value="1"/>
</dbReference>
<evidence type="ECO:0000259" key="12">
    <source>
        <dbReference type="Pfam" id="PF01225"/>
    </source>
</evidence>
<evidence type="ECO:0000256" key="3">
    <source>
        <dbReference type="ARBA" id="ARBA00022618"/>
    </source>
</evidence>
<evidence type="ECO:0000313" key="15">
    <source>
        <dbReference type="EMBL" id="WYJ75544.1"/>
    </source>
</evidence>
<keyword evidence="6 10" id="KW-0133">Cell shape</keyword>
<evidence type="ECO:0000256" key="4">
    <source>
        <dbReference type="ARBA" id="ARBA00022741"/>
    </source>
</evidence>
<dbReference type="InterPro" id="IPR000713">
    <property type="entry name" value="Mur_ligase_N"/>
</dbReference>
<dbReference type="InterPro" id="IPR036615">
    <property type="entry name" value="Mur_ligase_C_dom_sf"/>
</dbReference>
<evidence type="ECO:0000256" key="10">
    <source>
        <dbReference type="HAMAP-Rule" id="MF_02019"/>
    </source>
</evidence>
<dbReference type="SUPFAM" id="SSF53244">
    <property type="entry name" value="MurD-like peptide ligases, peptide-binding domain"/>
    <property type="match status" value="1"/>
</dbReference>
<dbReference type="EMBL" id="CP147251">
    <property type="protein sequence ID" value="WYJ75544.1"/>
    <property type="molecule type" value="Genomic_DNA"/>
</dbReference>
<keyword evidence="3 10" id="KW-0132">Cell division</keyword>
<dbReference type="Proteomes" id="UP000664701">
    <property type="component" value="Chromosome"/>
</dbReference>
<dbReference type="InterPro" id="IPR004101">
    <property type="entry name" value="Mur_ligase_C"/>
</dbReference>
<keyword evidence="9 10" id="KW-0961">Cell wall biogenesis/degradation</keyword>
<comment type="subcellular location">
    <subcellularLocation>
        <location evidence="10 11">Cytoplasm</location>
    </subcellularLocation>
</comment>
<evidence type="ECO:0000256" key="1">
    <source>
        <dbReference type="ARBA" id="ARBA00022490"/>
    </source>
</evidence>
<evidence type="ECO:0000256" key="2">
    <source>
        <dbReference type="ARBA" id="ARBA00022598"/>
    </source>
</evidence>
<keyword evidence="16" id="KW-1185">Reference proteome</keyword>
<comment type="similarity">
    <text evidence="10">Belongs to the MurCDEF family. MurF subfamily.</text>
</comment>
<keyword evidence="1 10" id="KW-0963">Cytoplasm</keyword>
<comment type="catalytic activity">
    <reaction evidence="11">
        <text>D-alanyl-D-alanine + UDP-N-acetyl-alpha-D-muramoyl-L-alanyl-gamma-D-glutamyl-meso-2,6-diaminopimelate + ATP = UDP-N-acetyl-alpha-D-muramoyl-L-alanyl-gamma-D-glutamyl-meso-2,6-diaminopimeloyl-D-alanyl-D-alanine + ADP + phosphate + H(+)</text>
        <dbReference type="Rhea" id="RHEA:28374"/>
        <dbReference type="ChEBI" id="CHEBI:15378"/>
        <dbReference type="ChEBI" id="CHEBI:30616"/>
        <dbReference type="ChEBI" id="CHEBI:43474"/>
        <dbReference type="ChEBI" id="CHEBI:57822"/>
        <dbReference type="ChEBI" id="CHEBI:61386"/>
        <dbReference type="ChEBI" id="CHEBI:83905"/>
        <dbReference type="ChEBI" id="CHEBI:456216"/>
        <dbReference type="EC" id="6.3.2.10"/>
    </reaction>
</comment>
<dbReference type="InterPro" id="IPR013221">
    <property type="entry name" value="Mur_ligase_cen"/>
</dbReference>
<dbReference type="Gene3D" id="3.40.1190.10">
    <property type="entry name" value="Mur-like, catalytic domain"/>
    <property type="match status" value="1"/>
</dbReference>
<reference evidence="15 16" key="1">
    <citation type="submission" date="2024-03" db="EMBL/GenBank/DDBJ databases">
        <title>The Genome Sequence of Enterococcus sp. DIV2402.</title>
        <authorList>
            <consortium name="The Broad Institute Genomics Platform"/>
            <consortium name="The Broad Institute Microbial Omics Core"/>
            <consortium name="The Broad Institute Genomic Center for Infectious Diseases"/>
            <person name="Earl A."/>
            <person name="Manson A."/>
            <person name="Gilmore M."/>
            <person name="Schwartman J."/>
            <person name="Shea T."/>
            <person name="Abouelleil A."/>
            <person name="Cao P."/>
            <person name="Chapman S."/>
            <person name="Cusick C."/>
            <person name="Young S."/>
            <person name="Neafsey D."/>
            <person name="Nusbaum C."/>
            <person name="Birren B."/>
        </authorList>
    </citation>
    <scope>NUCLEOTIDE SEQUENCE [LARGE SCALE GENOMIC DNA]</scope>
    <source>
        <strain evidence="15 16">DIV2402</strain>
    </source>
</reference>
<evidence type="ECO:0000256" key="9">
    <source>
        <dbReference type="ARBA" id="ARBA00023316"/>
    </source>
</evidence>
<dbReference type="GO" id="GO:0016874">
    <property type="term" value="F:ligase activity"/>
    <property type="evidence" value="ECO:0007669"/>
    <property type="project" value="UniProtKB-KW"/>
</dbReference>
<keyword evidence="8 10" id="KW-0131">Cell cycle</keyword>
<dbReference type="PANTHER" id="PTHR43024">
    <property type="entry name" value="UDP-N-ACETYLMURAMOYL-TRIPEPTIDE--D-ALANYL-D-ALANINE LIGASE"/>
    <property type="match status" value="1"/>
</dbReference>
<accession>A0ABZ2SNT5</accession>
<dbReference type="PANTHER" id="PTHR43024:SF1">
    <property type="entry name" value="UDP-N-ACETYLMURAMOYL-TRIPEPTIDE--D-ALANYL-D-ALANINE LIGASE"/>
    <property type="match status" value="1"/>
</dbReference>
<dbReference type="Pfam" id="PF01225">
    <property type="entry name" value="Mur_ligase"/>
    <property type="match status" value="1"/>
</dbReference>
<dbReference type="Gene3D" id="3.90.190.20">
    <property type="entry name" value="Mur ligase, C-terminal domain"/>
    <property type="match status" value="1"/>
</dbReference>
<sequence length="443" mass="48027">MKLTVKEIADALQISLVGNSEAVVTSVEFDSRLIQEGSLFVPLAGARDGHEFIGQAIAKGAVATLWSNDLSEAPTDIAVLPVTDTTQAFQQLAVYYQQKVAPKLAAITGSNGKTTTKDMTESVLAQKFRTYKTQGNYNNDLGMPYTILHMPIDTEMLILEMGMDHAGEISFLSKLAKPDAAAITLIGEAHIEHLGSRAGIAAAKMEIVDGLKEDGLLIIPGDEPLLQPLFADLTQQLATFGLSEGTIRGEILNETKEETTFMIDGNEYRIPVLGGYNVKNALIAYGFGRYFGLTTEQIATGLAEFKLTKNRTEWLKASNGADILSDVYNANPTAMGLVLDSFGQLDLPGRRLAVLADMLELGPDSKAMHRQMADHLSNNYDIVYLYGEEMSALHDAVSSKVYYFEPNQKEDLIAQIKADLLPTDSIVLKGSNGMGLAEVVAKL</sequence>
<evidence type="ECO:0000313" key="16">
    <source>
        <dbReference type="Proteomes" id="UP000664701"/>
    </source>
</evidence>
<dbReference type="SUPFAM" id="SSF63418">
    <property type="entry name" value="MurE/MurF N-terminal domain"/>
    <property type="match status" value="1"/>
</dbReference>
<comment type="function">
    <text evidence="10 11">Involved in cell wall formation. Catalyzes the final step in the synthesis of UDP-N-acetylmuramoyl-pentapeptide, the precursor of murein.</text>
</comment>
<proteinExistence type="inferred from homology"/>
<dbReference type="InterPro" id="IPR036565">
    <property type="entry name" value="Mur-like_cat_sf"/>
</dbReference>
<comment type="pathway">
    <text evidence="10 11">Cell wall biogenesis; peptidoglycan biosynthesis.</text>
</comment>